<evidence type="ECO:0000259" key="1">
    <source>
        <dbReference type="PROSITE" id="PS50835"/>
    </source>
</evidence>
<dbReference type="AlphaFoldDB" id="A0A665VCE8"/>
<reference evidence="2" key="3">
    <citation type="submission" date="2025-09" db="UniProtKB">
        <authorList>
            <consortium name="Ensembl"/>
        </authorList>
    </citation>
    <scope>IDENTIFICATION</scope>
</reference>
<dbReference type="PROSITE" id="PS50835">
    <property type="entry name" value="IG_LIKE"/>
    <property type="match status" value="1"/>
</dbReference>
<dbReference type="InterPro" id="IPR013783">
    <property type="entry name" value="Ig-like_fold"/>
</dbReference>
<dbReference type="InterPro" id="IPR036179">
    <property type="entry name" value="Ig-like_dom_sf"/>
</dbReference>
<reference evidence="2" key="1">
    <citation type="submission" date="2021-04" db="EMBL/GenBank/DDBJ databases">
        <authorList>
            <consortium name="Wellcome Sanger Institute Data Sharing"/>
        </authorList>
    </citation>
    <scope>NUCLEOTIDE SEQUENCE [LARGE SCALE GENOMIC DNA]</scope>
</reference>
<dbReference type="Pfam" id="PF07654">
    <property type="entry name" value="C1-set"/>
    <property type="match status" value="1"/>
</dbReference>
<dbReference type="Gene3D" id="2.60.40.10">
    <property type="entry name" value="Immunoglobulins"/>
    <property type="match status" value="1"/>
</dbReference>
<protein>
    <recommendedName>
        <fullName evidence="1">Ig-like domain-containing protein</fullName>
    </recommendedName>
</protein>
<dbReference type="Ensembl" id="ENSENLT00000030214.1">
    <property type="protein sequence ID" value="ENSENLP00000029340.1"/>
    <property type="gene ID" value="ENSENLG00000013097.1"/>
</dbReference>
<feature type="domain" description="Ig-like" evidence="1">
    <location>
        <begin position="1"/>
        <end position="95"/>
    </location>
</feature>
<dbReference type="InParanoid" id="A0A665VCE8"/>
<dbReference type="OMA" id="FINCEPQ"/>
<dbReference type="SUPFAM" id="SSF48726">
    <property type="entry name" value="Immunoglobulin"/>
    <property type="match status" value="1"/>
</dbReference>
<proteinExistence type="predicted"/>
<name>A0A665VCE8_ECHNA</name>
<dbReference type="PANTHER" id="PTHR19944">
    <property type="entry name" value="MHC CLASS II-RELATED"/>
    <property type="match status" value="1"/>
</dbReference>
<evidence type="ECO:0000313" key="3">
    <source>
        <dbReference type="Proteomes" id="UP000472264"/>
    </source>
</evidence>
<dbReference type="InterPro" id="IPR003597">
    <property type="entry name" value="Ig_C1-set"/>
</dbReference>
<reference evidence="2" key="2">
    <citation type="submission" date="2025-08" db="UniProtKB">
        <authorList>
            <consortium name="Ensembl"/>
        </authorList>
    </citation>
    <scope>IDENTIFICATION</scope>
</reference>
<organism evidence="2 3">
    <name type="scientific">Echeneis naucrates</name>
    <name type="common">Live sharksucker</name>
    <dbReference type="NCBI Taxonomy" id="173247"/>
    <lineage>
        <taxon>Eukaryota</taxon>
        <taxon>Metazoa</taxon>
        <taxon>Chordata</taxon>
        <taxon>Craniata</taxon>
        <taxon>Vertebrata</taxon>
        <taxon>Euteleostomi</taxon>
        <taxon>Actinopterygii</taxon>
        <taxon>Neopterygii</taxon>
        <taxon>Teleostei</taxon>
        <taxon>Neoteleostei</taxon>
        <taxon>Acanthomorphata</taxon>
        <taxon>Carangaria</taxon>
        <taxon>Carangiformes</taxon>
        <taxon>Echeneidae</taxon>
        <taxon>Echeneis</taxon>
    </lineage>
</organism>
<accession>A0A665VCE8</accession>
<dbReference type="InterPro" id="IPR007110">
    <property type="entry name" value="Ig-like_dom"/>
</dbReference>
<dbReference type="CDD" id="cd00098">
    <property type="entry name" value="IgC1"/>
    <property type="match status" value="1"/>
</dbReference>
<dbReference type="SMART" id="SM00407">
    <property type="entry name" value="IGc1"/>
    <property type="match status" value="1"/>
</dbReference>
<dbReference type="InterPro" id="IPR050160">
    <property type="entry name" value="MHC/Immunoglobulin"/>
</dbReference>
<keyword evidence="3" id="KW-1185">Reference proteome</keyword>
<dbReference type="Proteomes" id="UP000472264">
    <property type="component" value="Chromosome 5"/>
</dbReference>
<sequence>MFINCEPQCPQPTEECILHLCIRDFCPKEITVTWTKDGETLVSGVFNTPPSLNINGLYSMFSFLKISPSSEERGLEFRCQVAHSAQKESEERIFTLPNLYLTHDC</sequence>
<evidence type="ECO:0000313" key="2">
    <source>
        <dbReference type="Ensembl" id="ENSENLP00000029340.1"/>
    </source>
</evidence>